<evidence type="ECO:0000313" key="8">
    <source>
        <dbReference type="Proteomes" id="UP000053342"/>
    </source>
</evidence>
<keyword evidence="3 6" id="KW-1133">Transmembrane helix</keyword>
<dbReference type="GeneID" id="27360237"/>
<organism evidence="7 8">
    <name type="scientific">Exophiala oligosperma</name>
    <dbReference type="NCBI Taxonomy" id="215243"/>
    <lineage>
        <taxon>Eukaryota</taxon>
        <taxon>Fungi</taxon>
        <taxon>Dikarya</taxon>
        <taxon>Ascomycota</taxon>
        <taxon>Pezizomycotina</taxon>
        <taxon>Eurotiomycetes</taxon>
        <taxon>Chaetothyriomycetidae</taxon>
        <taxon>Chaetothyriales</taxon>
        <taxon>Herpotrichiellaceae</taxon>
        <taxon>Exophiala</taxon>
    </lineage>
</organism>
<dbReference type="RefSeq" id="XP_016259778.1">
    <property type="nucleotide sequence ID" value="XM_016409470.1"/>
</dbReference>
<gene>
    <name evidence="7" type="ORF">PV06_08163</name>
</gene>
<proteinExistence type="predicted"/>
<evidence type="ECO:0000256" key="2">
    <source>
        <dbReference type="ARBA" id="ARBA00022692"/>
    </source>
</evidence>
<evidence type="ECO:0000256" key="5">
    <source>
        <dbReference type="SAM" id="MobiDB-lite"/>
    </source>
</evidence>
<dbReference type="VEuPathDB" id="FungiDB:PV06_08163"/>
<dbReference type="AlphaFoldDB" id="A0A0D2BPU3"/>
<keyword evidence="8" id="KW-1185">Reference proteome</keyword>
<evidence type="ECO:0000313" key="7">
    <source>
        <dbReference type="EMBL" id="KIW39562.1"/>
    </source>
</evidence>
<dbReference type="PANTHER" id="PTHR23507:SF1">
    <property type="entry name" value="FI18259P1-RELATED"/>
    <property type="match status" value="1"/>
</dbReference>
<evidence type="ECO:0000256" key="4">
    <source>
        <dbReference type="ARBA" id="ARBA00023136"/>
    </source>
</evidence>
<keyword evidence="2 6" id="KW-0812">Transmembrane</keyword>
<evidence type="ECO:0008006" key="9">
    <source>
        <dbReference type="Google" id="ProtNLM"/>
    </source>
</evidence>
<sequence>MSQHIHTSIEGRVPDDIEHEDTANGGVTDSAPLLHDVQPNEDETPKPWKSSSRSRIPMIVYLIFLMVCLEFEESVQAIPTVRLYESAICQQYYNGTVEESSRKTKPIQQNLAQIRRWQGLFDALPTLLLSIPFGYMSDIKGRRLVLFLSELGEICCLGWILMTCLLWAKIPIYVVWINSLFRLIGGGPYEAIGLIGAFCLCGRS</sequence>
<dbReference type="PANTHER" id="PTHR23507">
    <property type="entry name" value="ZGC:174356"/>
    <property type="match status" value="1"/>
</dbReference>
<dbReference type="GO" id="GO:0016020">
    <property type="term" value="C:membrane"/>
    <property type="evidence" value="ECO:0007669"/>
    <property type="project" value="UniProtKB-SubCell"/>
</dbReference>
<dbReference type="GO" id="GO:0022857">
    <property type="term" value="F:transmembrane transporter activity"/>
    <property type="evidence" value="ECO:0007669"/>
    <property type="project" value="TreeGrafter"/>
</dbReference>
<reference evidence="7 8" key="1">
    <citation type="submission" date="2015-01" db="EMBL/GenBank/DDBJ databases">
        <title>The Genome Sequence of Exophiala oligosperma CBS72588.</title>
        <authorList>
            <consortium name="The Broad Institute Genomics Platform"/>
            <person name="Cuomo C."/>
            <person name="de Hoog S."/>
            <person name="Gorbushina A."/>
            <person name="Stielow B."/>
            <person name="Teixiera M."/>
            <person name="Abouelleil A."/>
            <person name="Chapman S.B."/>
            <person name="Priest M."/>
            <person name="Young S.K."/>
            <person name="Wortman J."/>
            <person name="Nusbaum C."/>
            <person name="Birren B."/>
        </authorList>
    </citation>
    <scope>NUCLEOTIDE SEQUENCE [LARGE SCALE GENOMIC DNA]</scope>
    <source>
        <strain evidence="7 8">CBS 72588</strain>
    </source>
</reference>
<feature type="transmembrane region" description="Helical" evidence="6">
    <location>
        <begin position="180"/>
        <end position="201"/>
    </location>
</feature>
<evidence type="ECO:0000256" key="6">
    <source>
        <dbReference type="SAM" id="Phobius"/>
    </source>
</evidence>
<dbReference type="OrthoDB" id="194139at2759"/>
<dbReference type="EMBL" id="KN847339">
    <property type="protein sequence ID" value="KIW39562.1"/>
    <property type="molecule type" value="Genomic_DNA"/>
</dbReference>
<name>A0A0D2BPU3_9EURO</name>
<feature type="region of interest" description="Disordered" evidence="5">
    <location>
        <begin position="1"/>
        <end position="51"/>
    </location>
</feature>
<feature type="transmembrane region" description="Helical" evidence="6">
    <location>
        <begin position="144"/>
        <end position="168"/>
    </location>
</feature>
<dbReference type="HOGENOM" id="CLU_013756_2_0_1"/>
<accession>A0A0D2BPU3</accession>
<evidence type="ECO:0000256" key="1">
    <source>
        <dbReference type="ARBA" id="ARBA00004141"/>
    </source>
</evidence>
<dbReference type="STRING" id="215243.A0A0D2BPU3"/>
<dbReference type="Proteomes" id="UP000053342">
    <property type="component" value="Unassembled WGS sequence"/>
</dbReference>
<keyword evidence="4 6" id="KW-0472">Membrane</keyword>
<evidence type="ECO:0000256" key="3">
    <source>
        <dbReference type="ARBA" id="ARBA00022989"/>
    </source>
</evidence>
<feature type="compositionally biased region" description="Basic and acidic residues" evidence="5">
    <location>
        <begin position="7"/>
        <end position="22"/>
    </location>
</feature>
<comment type="subcellular location">
    <subcellularLocation>
        <location evidence="1">Membrane</location>
        <topology evidence="1">Multi-pass membrane protein</topology>
    </subcellularLocation>
</comment>
<protein>
    <recommendedName>
        <fullName evidence="9">Major facilitator superfamily (MFS) profile domain-containing protein</fullName>
    </recommendedName>
</protein>